<evidence type="ECO:0000259" key="18">
    <source>
        <dbReference type="PROSITE" id="PS50102"/>
    </source>
</evidence>
<evidence type="ECO:0000256" key="9">
    <source>
        <dbReference type="ARBA" id="ARBA00022845"/>
    </source>
</evidence>
<dbReference type="SUPFAM" id="SSF54928">
    <property type="entry name" value="RNA-binding domain, RBD"/>
    <property type="match status" value="1"/>
</dbReference>
<evidence type="ECO:0000256" key="15">
    <source>
        <dbReference type="ARBA" id="ARBA00077518"/>
    </source>
</evidence>
<evidence type="ECO:0000256" key="10">
    <source>
        <dbReference type="ARBA" id="ARBA00022884"/>
    </source>
</evidence>
<keyword evidence="20" id="KW-1185">Reference proteome</keyword>
<dbReference type="SMART" id="SM00360">
    <property type="entry name" value="RRM"/>
    <property type="match status" value="2"/>
</dbReference>
<dbReference type="InterPro" id="IPR000504">
    <property type="entry name" value="RRM_dom"/>
</dbReference>
<dbReference type="FunFam" id="3.30.70.330:FF:000293">
    <property type="entry name" value="insulin-like growth factor 2 mRNA-binding protein 2 isoform X1"/>
    <property type="match status" value="1"/>
</dbReference>
<dbReference type="Pfam" id="PF00076">
    <property type="entry name" value="RRM_1"/>
    <property type="match status" value="2"/>
</dbReference>
<dbReference type="CDD" id="cd12626">
    <property type="entry name" value="RRM1_IGF2BP2"/>
    <property type="match status" value="1"/>
</dbReference>
<feature type="domain" description="RRM" evidence="18">
    <location>
        <begin position="82"/>
        <end position="157"/>
    </location>
</feature>
<keyword evidence="11" id="KW-0539">Nucleus</keyword>
<dbReference type="SUPFAM" id="SSF54791">
    <property type="entry name" value="Eukaryotic type KH-domain (KH-domain type I)"/>
    <property type="match status" value="4"/>
</dbReference>
<comment type="function">
    <text evidence="12">RNA-binding factor that recruits target transcripts to cytoplasmic protein-RNA complexes (mRNPs). This transcript 'caging' into mRNPs allows mRNA transport and transient storage. It also modulates the rate and location at which target transcripts encounter the translational apparatus and shields them from endonuclease attacks or microRNA-mediated degradation. Preferentially binds to N6-methyladenosine (m6A)-containing mRNAs and increases their stability. Binds to the 5'-UTR of the insulin-like growth factor 2 (IGF2) mRNAs. Binding is isoform-specific. Binds to beta-actin/ACTB and MYC transcripts. Increases MYC mRNA stability by binding to the coding region instability determinant (CRD) and binding is enhanced by m6A-modification of the CRD.</text>
</comment>
<dbReference type="AlphaFoldDB" id="A0A452HAA1"/>
<name>A0A452HAA1_9SAUR</name>
<dbReference type="GO" id="GO:0006417">
    <property type="term" value="P:regulation of translation"/>
    <property type="evidence" value="ECO:0007669"/>
    <property type="project" value="UniProtKB-KW"/>
</dbReference>
<dbReference type="Gene3D" id="3.30.1370.10">
    <property type="entry name" value="K Homology domain, type 1"/>
    <property type="match status" value="2"/>
</dbReference>
<reference evidence="20" key="1">
    <citation type="journal article" date="2017" name="PLoS ONE">
        <title>The Agassiz's desert tortoise genome provides a resource for the conservation of a threatened species.</title>
        <authorList>
            <person name="Tollis M."/>
            <person name="DeNardo D.F."/>
            <person name="Cornelius J.A."/>
            <person name="Dolby G.A."/>
            <person name="Edwards T."/>
            <person name="Henen B.T."/>
            <person name="Karl A.E."/>
            <person name="Murphy R.W."/>
            <person name="Kusumi K."/>
        </authorList>
    </citation>
    <scope>NUCLEOTIDE SEQUENCE [LARGE SCALE GENOMIC DNA]</scope>
</reference>
<dbReference type="Proteomes" id="UP000291020">
    <property type="component" value="Unassembled WGS sequence"/>
</dbReference>
<dbReference type="GO" id="GO:0010605">
    <property type="term" value="P:negative regulation of macromolecule metabolic process"/>
    <property type="evidence" value="ECO:0007669"/>
    <property type="project" value="UniProtKB-ARBA"/>
</dbReference>
<evidence type="ECO:0000256" key="2">
    <source>
        <dbReference type="ARBA" id="ARBA00004496"/>
    </source>
</evidence>
<protein>
    <recommendedName>
        <fullName evidence="13">Insulin-like growth factor 2 mRNA-binding protein 2</fullName>
    </recommendedName>
    <alternativeName>
        <fullName evidence="14">IGF-II mRNA-binding protein 2</fullName>
    </alternativeName>
    <alternativeName>
        <fullName evidence="15">VICKZ family member 2</fullName>
    </alternativeName>
</protein>
<dbReference type="Gene3D" id="3.30.310.210">
    <property type="match status" value="1"/>
</dbReference>
<evidence type="ECO:0000256" key="5">
    <source>
        <dbReference type="ARBA" id="ARBA00022490"/>
    </source>
</evidence>
<keyword evidence="5" id="KW-0963">Cytoplasm</keyword>
<dbReference type="SMART" id="SM00322">
    <property type="entry name" value="KH"/>
    <property type="match status" value="4"/>
</dbReference>
<reference evidence="19" key="2">
    <citation type="submission" date="2025-08" db="UniProtKB">
        <authorList>
            <consortium name="Ensembl"/>
        </authorList>
    </citation>
    <scope>IDENTIFICATION</scope>
</reference>
<dbReference type="InterPro" id="IPR012677">
    <property type="entry name" value="Nucleotide-bd_a/b_plait_sf"/>
</dbReference>
<dbReference type="FunFam" id="3.30.310.210:FF:000001">
    <property type="entry name" value="insulin-like growth factor 2 mRNA-binding protein 1 isoform X1"/>
    <property type="match status" value="1"/>
</dbReference>
<dbReference type="InterPro" id="IPR035979">
    <property type="entry name" value="RBD_domain_sf"/>
</dbReference>
<dbReference type="CDD" id="cd12629">
    <property type="entry name" value="RRM2_IGF2BP2"/>
    <property type="match status" value="1"/>
</dbReference>
<keyword evidence="4" id="KW-0813">Transport</keyword>
<keyword evidence="6" id="KW-0597">Phosphoprotein</keyword>
<dbReference type="Gene3D" id="3.30.70.330">
    <property type="match status" value="2"/>
</dbReference>
<comment type="similarity">
    <text evidence="3">Belongs to the RRM IMP/VICKZ family.</text>
</comment>
<evidence type="ECO:0000256" key="16">
    <source>
        <dbReference type="PROSITE-ProRule" id="PRU00176"/>
    </source>
</evidence>
<sequence>MMNKLYIGNLSPAATADELRQLFGDRKLPLAGQVLLKSGYAFVDYPDQNWAIRAIETLSGKVELHGKVMEVDYSVPKKLRSRKIQIRNIPPHLQWEVLDGLLAQYGTVENVEQVNTDTETAVVNVTYATKEEAKVAIEKLSGHQFENYSFKISYIPDEEVSSPPPPQRSRRGGRASRERGPSPGGSSQPKQLDFPLRILVPTQFVGAIIGKEGLTIKNLTKQTQSKVDIHRKENAGAAEKPITIHASPEGCSEACRMILDIMQKEADETKSAEEVPLKILAHNSLVGRLIGKEGRNLKKIEQDTGTKITISPLQDLTIYNPERTITVKGSIEACSNAEVEIMKKLREAYENDIVAVNQQANLIPGLNLSALGIFSTGLSMLPSAAGAHGAAAAASYNPFALPAQEVVNLFIPTQAVGAIIGKKGQHIKQLARFAGASIKIAPAEGPDASERMVIITGPPEAQFKAQGRIFGKLKEENFFNPKEEVKLEAHIKVPSSAAGRVIGKGGKTVNELQNLTSAEVIVPRDQTPDENEEVVVKIIGHFFASQTAQRKIREIVQQVKQQEQKHVQGAPSLQRSK</sequence>
<dbReference type="InterPro" id="IPR034843">
    <property type="entry name" value="IGF2BP2_RRM1"/>
</dbReference>
<feature type="domain" description="RRM" evidence="18">
    <location>
        <begin position="3"/>
        <end position="76"/>
    </location>
</feature>
<evidence type="ECO:0000256" key="7">
    <source>
        <dbReference type="ARBA" id="ARBA00022737"/>
    </source>
</evidence>
<evidence type="ECO:0000256" key="17">
    <source>
        <dbReference type="SAM" id="MobiDB-lite"/>
    </source>
</evidence>
<dbReference type="GO" id="GO:0005634">
    <property type="term" value="C:nucleus"/>
    <property type="evidence" value="ECO:0007669"/>
    <property type="project" value="UniProtKB-SubCell"/>
</dbReference>
<dbReference type="PANTHER" id="PTHR10288">
    <property type="entry name" value="KH DOMAIN CONTAINING RNA BINDING PROTEIN"/>
    <property type="match status" value="1"/>
</dbReference>
<comment type="subcellular location">
    <subcellularLocation>
        <location evidence="2">Cytoplasm</location>
    </subcellularLocation>
    <subcellularLocation>
        <location evidence="1">Nucleus</location>
    </subcellularLocation>
</comment>
<evidence type="ECO:0000256" key="1">
    <source>
        <dbReference type="ARBA" id="ARBA00004123"/>
    </source>
</evidence>
<keyword evidence="10 16" id="KW-0694">RNA-binding</keyword>
<proteinExistence type="inferred from homology"/>
<dbReference type="FunFam" id="3.30.1370.10:FF:000026">
    <property type="entry name" value="Insulin-like growth factor 2 mRNA-binding protein 3"/>
    <property type="match status" value="1"/>
</dbReference>
<dbReference type="InterPro" id="IPR004088">
    <property type="entry name" value="KH_dom_type_1"/>
</dbReference>
<dbReference type="InterPro" id="IPR004087">
    <property type="entry name" value="KH_dom"/>
</dbReference>
<keyword evidence="7" id="KW-0677">Repeat</keyword>
<evidence type="ECO:0000256" key="4">
    <source>
        <dbReference type="ARBA" id="ARBA00022448"/>
    </source>
</evidence>
<evidence type="ECO:0000313" key="20">
    <source>
        <dbReference type="Proteomes" id="UP000291020"/>
    </source>
</evidence>
<keyword evidence="9" id="KW-0810">Translation regulation</keyword>
<dbReference type="CDD" id="cd22500">
    <property type="entry name" value="KH-I_IGF2BP2_rpt4"/>
    <property type="match status" value="1"/>
</dbReference>
<evidence type="ECO:0000256" key="6">
    <source>
        <dbReference type="ARBA" id="ARBA00022553"/>
    </source>
</evidence>
<evidence type="ECO:0000256" key="13">
    <source>
        <dbReference type="ARBA" id="ARBA00071378"/>
    </source>
</evidence>
<dbReference type="PROSITE" id="PS50102">
    <property type="entry name" value="RRM"/>
    <property type="match status" value="2"/>
</dbReference>
<organism evidence="19 20">
    <name type="scientific">Gopherus agassizii</name>
    <name type="common">Agassiz's desert tortoise</name>
    <dbReference type="NCBI Taxonomy" id="38772"/>
    <lineage>
        <taxon>Eukaryota</taxon>
        <taxon>Metazoa</taxon>
        <taxon>Chordata</taxon>
        <taxon>Craniata</taxon>
        <taxon>Vertebrata</taxon>
        <taxon>Euteleostomi</taxon>
        <taxon>Archelosauria</taxon>
        <taxon>Testudinata</taxon>
        <taxon>Testudines</taxon>
        <taxon>Cryptodira</taxon>
        <taxon>Durocryptodira</taxon>
        <taxon>Testudinoidea</taxon>
        <taxon>Testudinidae</taxon>
        <taxon>Gopherus</taxon>
    </lineage>
</organism>
<evidence type="ECO:0000313" key="19">
    <source>
        <dbReference type="Ensembl" id="ENSGAGP00000011650.1"/>
    </source>
</evidence>
<evidence type="ECO:0000256" key="8">
    <source>
        <dbReference type="ARBA" id="ARBA00022816"/>
    </source>
</evidence>
<dbReference type="Pfam" id="PF00013">
    <property type="entry name" value="KH_1"/>
    <property type="match status" value="4"/>
</dbReference>
<feature type="region of interest" description="Disordered" evidence="17">
    <location>
        <begin position="156"/>
        <end position="192"/>
    </location>
</feature>
<dbReference type="FunFam" id="3.30.1370.10:FF:000027">
    <property type="entry name" value="insulin-like growth factor 2 mRNA-binding protein 3 isoform X1"/>
    <property type="match status" value="1"/>
</dbReference>
<dbReference type="GO" id="GO:0051028">
    <property type="term" value="P:mRNA transport"/>
    <property type="evidence" value="ECO:0007669"/>
    <property type="project" value="UniProtKB-KW"/>
</dbReference>
<keyword evidence="8" id="KW-0509">mRNA transport</keyword>
<evidence type="ECO:0000256" key="14">
    <source>
        <dbReference type="ARBA" id="ARBA00075674"/>
    </source>
</evidence>
<evidence type="ECO:0000256" key="12">
    <source>
        <dbReference type="ARBA" id="ARBA00058233"/>
    </source>
</evidence>
<dbReference type="Ensembl" id="ENSGAGT00000013345.1">
    <property type="protein sequence ID" value="ENSGAGP00000011650.1"/>
    <property type="gene ID" value="ENSGAGG00000008990.1"/>
</dbReference>
<dbReference type="CDD" id="cd22491">
    <property type="entry name" value="KH-I_IGF2BP2_rpt1"/>
    <property type="match status" value="1"/>
</dbReference>
<dbReference type="CDD" id="cd22497">
    <property type="entry name" value="KH-I_IGF2BP2_rpt3"/>
    <property type="match status" value="1"/>
</dbReference>
<accession>A0A452HAA1</accession>
<evidence type="ECO:0000256" key="11">
    <source>
        <dbReference type="ARBA" id="ARBA00023242"/>
    </source>
</evidence>
<dbReference type="FunFam" id="3.30.70.330:FF:000099">
    <property type="entry name" value="insulin-like growth factor 2 mRNA-binding protein 3 isoform X1"/>
    <property type="match status" value="1"/>
</dbReference>
<dbReference type="InterPro" id="IPR036612">
    <property type="entry name" value="KH_dom_type_1_sf"/>
</dbReference>
<evidence type="ECO:0000256" key="3">
    <source>
        <dbReference type="ARBA" id="ARBA00009094"/>
    </source>
</evidence>
<dbReference type="GO" id="GO:0048027">
    <property type="term" value="F:mRNA 5'-UTR binding"/>
    <property type="evidence" value="ECO:0007669"/>
    <property type="project" value="UniProtKB-ARBA"/>
</dbReference>
<dbReference type="PROSITE" id="PS50084">
    <property type="entry name" value="KH_TYPE_1"/>
    <property type="match status" value="4"/>
</dbReference>
<dbReference type="GO" id="GO:0005737">
    <property type="term" value="C:cytoplasm"/>
    <property type="evidence" value="ECO:0007669"/>
    <property type="project" value="UniProtKB-SubCell"/>
</dbReference>
<reference evidence="19" key="3">
    <citation type="submission" date="2025-09" db="UniProtKB">
        <authorList>
            <consortium name="Ensembl"/>
        </authorList>
    </citation>
    <scope>IDENTIFICATION</scope>
</reference>